<comment type="subcellular location">
    <subcellularLocation>
        <location evidence="1">Secreted</location>
    </subcellularLocation>
</comment>
<evidence type="ECO:0000313" key="7">
    <source>
        <dbReference type="Proteomes" id="UP000693946"/>
    </source>
</evidence>
<dbReference type="InterPro" id="IPR050605">
    <property type="entry name" value="Olfactomedin-like_domain"/>
</dbReference>
<dbReference type="GO" id="GO:0009986">
    <property type="term" value="C:cell surface"/>
    <property type="evidence" value="ECO:0007669"/>
    <property type="project" value="TreeGrafter"/>
</dbReference>
<dbReference type="Pfam" id="PF02191">
    <property type="entry name" value="OLF"/>
    <property type="match status" value="1"/>
</dbReference>
<evidence type="ECO:0000256" key="3">
    <source>
        <dbReference type="PROSITE-ProRule" id="PRU00446"/>
    </source>
</evidence>
<evidence type="ECO:0000259" key="5">
    <source>
        <dbReference type="PROSITE" id="PS51132"/>
    </source>
</evidence>
<reference evidence="6 7" key="1">
    <citation type="journal article" date="2021" name="Sci. Rep.">
        <title>Chromosome anchoring in Senegalese sole (Solea senegalensis) reveals sex-associated markers and genome rearrangements in flatfish.</title>
        <authorList>
            <person name="Guerrero-Cozar I."/>
            <person name="Gomez-Garrido J."/>
            <person name="Berbel C."/>
            <person name="Martinez-Blanch J.F."/>
            <person name="Alioto T."/>
            <person name="Claros M.G."/>
            <person name="Gagnaire P.A."/>
            <person name="Manchado M."/>
        </authorList>
    </citation>
    <scope>NUCLEOTIDE SEQUENCE [LARGE SCALE GENOMIC DNA]</scope>
    <source>
        <strain evidence="6">Sse05_10M</strain>
    </source>
</reference>
<dbReference type="PROSITE" id="PS51132">
    <property type="entry name" value="OLF"/>
    <property type="match status" value="1"/>
</dbReference>
<keyword evidence="7" id="KW-1185">Reference proteome</keyword>
<dbReference type="InterPro" id="IPR008160">
    <property type="entry name" value="Collagen"/>
</dbReference>
<dbReference type="AlphaFoldDB" id="A0AAV6T1D4"/>
<gene>
    <name evidence="6" type="ORF">JOB18_040370</name>
</gene>
<feature type="compositionally biased region" description="Low complexity" evidence="4">
    <location>
        <begin position="129"/>
        <end position="143"/>
    </location>
</feature>
<feature type="region of interest" description="Disordered" evidence="4">
    <location>
        <begin position="62"/>
        <end position="88"/>
    </location>
</feature>
<evidence type="ECO:0000256" key="2">
    <source>
        <dbReference type="ARBA" id="ARBA00022525"/>
    </source>
</evidence>
<dbReference type="EMBL" id="JAGKHQ010000002">
    <property type="protein sequence ID" value="KAG7523144.1"/>
    <property type="molecule type" value="Genomic_DNA"/>
</dbReference>
<comment type="caution">
    <text evidence="6">The sequence shown here is derived from an EMBL/GenBank/DDBJ whole genome shotgun (WGS) entry which is preliminary data.</text>
</comment>
<comment type="caution">
    <text evidence="3">Lacks conserved residue(s) required for the propagation of feature annotation.</text>
</comment>
<feature type="domain" description="Olfactomedin-like" evidence="5">
    <location>
        <begin position="689"/>
        <end position="933"/>
    </location>
</feature>
<dbReference type="SMART" id="SM00284">
    <property type="entry name" value="OLF"/>
    <property type="match status" value="1"/>
</dbReference>
<dbReference type="InterPro" id="IPR003112">
    <property type="entry name" value="Olfac-like_dom"/>
</dbReference>
<evidence type="ECO:0000313" key="6">
    <source>
        <dbReference type="EMBL" id="KAG7523144.1"/>
    </source>
</evidence>
<sequence>MTERRGLFAMWKELLLGLCVLLLLLTSAGLVFLLVQQTELVKEMVRLDTQVQELSQSCKLSTEPGHVKTLHRSRRNQDGEPTQSEDQTDMLMLMTYSMVPVKSLADLCSNNKGACITGPPGPPGPPGLPGRAGSPGPQGVPGPKGKRGRRGLSGPRGPPGPPGLPGLVCPAYNWTEMRNKTICGRRHQPNTNSLPTRAAFTENTTRINKSESTSHTITSYVADLRKLFNTTVKPALVSFNLSYSSNNTLNDTNTVATGRHTNTLNGRGNVTYTPVTNVSLHPDNRYDTNTGNVTEAPGKLLTVLPTPHSTDRASGSFSFTPSQRQTNNDMETVSSYKHYNRVNVSNTENTTGTPTQSTTASPIVDQFRDVVTDNKTTIDLAVQHESELFHQNNSHDRLTDTMSENVTEAPVNLLTKSVSFHQNNSNVHLTNTTSENVTEAPVNLTTSVSAELTPRSNTSSGNIINTTMERGLLSENQTSDAFNVSGTMNETLMQSGSRNNKLNSTERWTNTESPTPYSPDHMNVTKPMNFLNTTMEPDHNNNSVNVSNTENITETPTRLTTAPLIVDRNMYASSDNRTTTYLPVKHAESPTPHPPDNMNVTDSGTLLNTDMEPELVSYHQNNSHDRLTDTTSENVTEAPENLLTTSLVTQKENITNQNTIESDFSRDSLYPIHNTRITGTANEGWTRNECVIKAIKCSEKTQKMKSTFGAWMSDASLQDDGRYWLADHFSGRILAEFQNISTFQSTSNKTIDVRKFYQGCGHVVYKGVFYYHNGGTNKLKRLDLNTGKRDSLTMGNSRFNNLTYLFCNSKTYFKFAVDENGLWVIFASYTDDIVMVAKLNSDSFSVEYVINTAYPMTKAGNAFIICGVLYFTDDKDRRVTHAFDLKKKIPLDASFDLRPDTGILAMLSYYPNKKLLYMWENSNVKTCRVKLRVT</sequence>
<dbReference type="PANTHER" id="PTHR23192">
    <property type="entry name" value="OLFACTOMEDIN-RELATED"/>
    <property type="match status" value="1"/>
</dbReference>
<keyword evidence="2" id="KW-0964">Secreted</keyword>
<feature type="region of interest" description="Disordered" evidence="4">
    <location>
        <begin position="116"/>
        <end position="164"/>
    </location>
</feature>
<organism evidence="6 7">
    <name type="scientific">Solea senegalensis</name>
    <name type="common">Senegalese sole</name>
    <dbReference type="NCBI Taxonomy" id="28829"/>
    <lineage>
        <taxon>Eukaryota</taxon>
        <taxon>Metazoa</taxon>
        <taxon>Chordata</taxon>
        <taxon>Craniata</taxon>
        <taxon>Vertebrata</taxon>
        <taxon>Euteleostomi</taxon>
        <taxon>Actinopterygii</taxon>
        <taxon>Neopterygii</taxon>
        <taxon>Teleostei</taxon>
        <taxon>Neoteleostei</taxon>
        <taxon>Acanthomorphata</taxon>
        <taxon>Carangaria</taxon>
        <taxon>Pleuronectiformes</taxon>
        <taxon>Pleuronectoidei</taxon>
        <taxon>Soleidae</taxon>
        <taxon>Solea</taxon>
    </lineage>
</organism>
<evidence type="ECO:0000256" key="1">
    <source>
        <dbReference type="ARBA" id="ARBA00004613"/>
    </source>
</evidence>
<dbReference type="GO" id="GO:0007165">
    <property type="term" value="P:signal transduction"/>
    <property type="evidence" value="ECO:0007669"/>
    <property type="project" value="TreeGrafter"/>
</dbReference>
<feature type="region of interest" description="Disordered" evidence="4">
    <location>
        <begin position="306"/>
        <end position="327"/>
    </location>
</feature>
<accession>A0AAV6T1D4</accession>
<proteinExistence type="predicted"/>
<name>A0AAV6T1D4_SOLSE</name>
<feature type="region of interest" description="Disordered" evidence="4">
    <location>
        <begin position="491"/>
        <end position="522"/>
    </location>
</feature>
<dbReference type="Proteomes" id="UP000693946">
    <property type="component" value="Linkage Group LG10"/>
</dbReference>
<protein>
    <recommendedName>
        <fullName evidence="5">Olfactomedin-like domain-containing protein</fullName>
    </recommendedName>
</protein>
<dbReference type="GO" id="GO:0005615">
    <property type="term" value="C:extracellular space"/>
    <property type="evidence" value="ECO:0007669"/>
    <property type="project" value="TreeGrafter"/>
</dbReference>
<dbReference type="PANTHER" id="PTHR23192:SF85">
    <property type="entry name" value="GLIOMEDIN"/>
    <property type="match status" value="1"/>
</dbReference>
<feature type="compositionally biased region" description="Polar residues" evidence="4">
    <location>
        <begin position="491"/>
        <end position="515"/>
    </location>
</feature>
<feature type="compositionally biased region" description="Polar residues" evidence="4">
    <location>
        <begin position="312"/>
        <end position="327"/>
    </location>
</feature>
<evidence type="ECO:0000256" key="4">
    <source>
        <dbReference type="SAM" id="MobiDB-lite"/>
    </source>
</evidence>
<feature type="compositionally biased region" description="Pro residues" evidence="4">
    <location>
        <begin position="119"/>
        <end position="128"/>
    </location>
</feature>
<dbReference type="Pfam" id="PF01391">
    <property type="entry name" value="Collagen"/>
    <property type="match status" value="1"/>
</dbReference>